<dbReference type="AlphaFoldDB" id="A0A8J4LTY5"/>
<feature type="compositionally biased region" description="Polar residues" evidence="1">
    <location>
        <begin position="84"/>
        <end position="98"/>
    </location>
</feature>
<organism evidence="3 4">
    <name type="scientific">Volvox reticuliferus</name>
    <dbReference type="NCBI Taxonomy" id="1737510"/>
    <lineage>
        <taxon>Eukaryota</taxon>
        <taxon>Viridiplantae</taxon>
        <taxon>Chlorophyta</taxon>
        <taxon>core chlorophytes</taxon>
        <taxon>Chlorophyceae</taxon>
        <taxon>CS clade</taxon>
        <taxon>Chlamydomonadales</taxon>
        <taxon>Volvocaceae</taxon>
        <taxon>Volvox</taxon>
    </lineage>
</organism>
<comment type="caution">
    <text evidence="3">The sequence shown here is derived from an EMBL/GenBank/DDBJ whole genome shotgun (WGS) entry which is preliminary data.</text>
</comment>
<protein>
    <submittedName>
        <fullName evidence="3">Uncharacterized protein</fullName>
    </submittedName>
</protein>
<keyword evidence="5" id="KW-1185">Reference proteome</keyword>
<dbReference type="Proteomes" id="UP000747110">
    <property type="component" value="Unassembled WGS sequence"/>
</dbReference>
<dbReference type="EMBL" id="BNCQ01000036">
    <property type="protein sequence ID" value="GIM10793.1"/>
    <property type="molecule type" value="Genomic_DNA"/>
</dbReference>
<dbReference type="Proteomes" id="UP000722791">
    <property type="component" value="Unassembled WGS sequence"/>
</dbReference>
<accession>A0A8J4LTY5</accession>
<proteinExistence type="predicted"/>
<dbReference type="EMBL" id="BNCP01000030">
    <property type="protein sequence ID" value="GIL84811.1"/>
    <property type="molecule type" value="Genomic_DNA"/>
</dbReference>
<sequence>MTSREWLPRLERILSEIPDLTIEQRNRARTLFLQRPPGDHKFIMSIFDDDFVAAFLKCILKHDWDLLYMLQRFWATLFPAPDDGSSQSEGPASNNNDSKLIEELNKANLRRRTVQSTART</sequence>
<name>A0A8J4LTY5_9CHLO</name>
<evidence type="ECO:0000313" key="4">
    <source>
        <dbReference type="Proteomes" id="UP000722791"/>
    </source>
</evidence>
<evidence type="ECO:0000313" key="5">
    <source>
        <dbReference type="Proteomes" id="UP000747110"/>
    </source>
</evidence>
<gene>
    <name evidence="2" type="ORF">Vretifemale_13202</name>
    <name evidence="3" type="ORF">Vretimale_14361</name>
</gene>
<feature type="region of interest" description="Disordered" evidence="1">
    <location>
        <begin position="82"/>
        <end position="120"/>
    </location>
</feature>
<evidence type="ECO:0000313" key="2">
    <source>
        <dbReference type="EMBL" id="GIL84811.1"/>
    </source>
</evidence>
<reference evidence="3" key="1">
    <citation type="journal article" date="2021" name="Proc. Natl. Acad. Sci. U.S.A.">
        <title>Three genomes in the algal genus Volvox reveal the fate of a haploid sex-determining region after a transition to homothallism.</title>
        <authorList>
            <person name="Yamamoto K."/>
            <person name="Hamaji T."/>
            <person name="Kawai-Toyooka H."/>
            <person name="Matsuzaki R."/>
            <person name="Takahashi F."/>
            <person name="Nishimura Y."/>
            <person name="Kawachi M."/>
            <person name="Noguchi H."/>
            <person name="Minakuchi Y."/>
            <person name="Umen J.G."/>
            <person name="Toyoda A."/>
            <person name="Nozaki H."/>
        </authorList>
    </citation>
    <scope>NUCLEOTIDE SEQUENCE</scope>
    <source>
        <strain evidence="3">NIES-3785</strain>
        <strain evidence="2">NIES-3786</strain>
    </source>
</reference>
<evidence type="ECO:0000256" key="1">
    <source>
        <dbReference type="SAM" id="MobiDB-lite"/>
    </source>
</evidence>
<evidence type="ECO:0000313" key="3">
    <source>
        <dbReference type="EMBL" id="GIM10793.1"/>
    </source>
</evidence>